<evidence type="ECO:0000313" key="3">
    <source>
        <dbReference type="Proteomes" id="UP001373714"/>
    </source>
</evidence>
<sequence length="150" mass="16986">MFDTPKHTYEKSTSDGWHNPPSIYPLVRTSAHFDDYIRNVHGIQDEEDTYGILAGREMLRQDSNPGPFSKPVPQESGRPGKRLPVRRGTNSYNAGPAQSRGYDFDDDTSEGEADHVQRLELELQLAKLKKKKNLKAEAARGVVDDDEETW</sequence>
<protein>
    <submittedName>
        <fullName evidence="2">Uncharacterized protein</fullName>
    </submittedName>
</protein>
<accession>A0AAV9UC51</accession>
<reference evidence="2 3" key="1">
    <citation type="submission" date="2019-10" db="EMBL/GenBank/DDBJ databases">
        <authorList>
            <person name="Palmer J.M."/>
        </authorList>
    </citation>
    <scope>NUCLEOTIDE SEQUENCE [LARGE SCALE GENOMIC DNA]</scope>
    <source>
        <strain evidence="2 3">TWF730</strain>
    </source>
</reference>
<feature type="region of interest" description="Disordered" evidence="1">
    <location>
        <begin position="131"/>
        <end position="150"/>
    </location>
</feature>
<comment type="caution">
    <text evidence="2">The sequence shown here is derived from an EMBL/GenBank/DDBJ whole genome shotgun (WGS) entry which is preliminary data.</text>
</comment>
<dbReference type="EMBL" id="JAVHNS010000011">
    <property type="protein sequence ID" value="KAK6340043.1"/>
    <property type="molecule type" value="Genomic_DNA"/>
</dbReference>
<organism evidence="2 3">
    <name type="scientific">Orbilia blumenaviensis</name>
    <dbReference type="NCBI Taxonomy" id="1796055"/>
    <lineage>
        <taxon>Eukaryota</taxon>
        <taxon>Fungi</taxon>
        <taxon>Dikarya</taxon>
        <taxon>Ascomycota</taxon>
        <taxon>Pezizomycotina</taxon>
        <taxon>Orbiliomycetes</taxon>
        <taxon>Orbiliales</taxon>
        <taxon>Orbiliaceae</taxon>
        <taxon>Orbilia</taxon>
    </lineage>
</organism>
<feature type="region of interest" description="Disordered" evidence="1">
    <location>
        <begin position="58"/>
        <end position="115"/>
    </location>
</feature>
<feature type="compositionally biased region" description="Basic and acidic residues" evidence="1">
    <location>
        <begin position="1"/>
        <end position="13"/>
    </location>
</feature>
<keyword evidence="3" id="KW-1185">Reference proteome</keyword>
<feature type="region of interest" description="Disordered" evidence="1">
    <location>
        <begin position="1"/>
        <end position="21"/>
    </location>
</feature>
<gene>
    <name evidence="2" type="ORF">TWF730_001818</name>
</gene>
<evidence type="ECO:0000313" key="2">
    <source>
        <dbReference type="EMBL" id="KAK6340043.1"/>
    </source>
</evidence>
<evidence type="ECO:0000256" key="1">
    <source>
        <dbReference type="SAM" id="MobiDB-lite"/>
    </source>
</evidence>
<dbReference type="Proteomes" id="UP001373714">
    <property type="component" value="Unassembled WGS sequence"/>
</dbReference>
<name>A0AAV9UC51_9PEZI</name>
<dbReference type="AlphaFoldDB" id="A0AAV9UC51"/>
<proteinExistence type="predicted"/>